<organism evidence="3 4">
    <name type="scientific">Geodermatophilus arenarius</name>
    <dbReference type="NCBI Taxonomy" id="1137990"/>
    <lineage>
        <taxon>Bacteria</taxon>
        <taxon>Bacillati</taxon>
        <taxon>Actinomycetota</taxon>
        <taxon>Actinomycetes</taxon>
        <taxon>Geodermatophilales</taxon>
        <taxon>Geodermatophilaceae</taxon>
        <taxon>Geodermatophilus</taxon>
    </lineage>
</organism>
<name>A0ABV9LMJ0_9ACTN</name>
<evidence type="ECO:0000256" key="2">
    <source>
        <dbReference type="SAM" id="Phobius"/>
    </source>
</evidence>
<dbReference type="Proteomes" id="UP001596025">
    <property type="component" value="Unassembled WGS sequence"/>
</dbReference>
<evidence type="ECO:0000313" key="3">
    <source>
        <dbReference type="EMBL" id="MFC4695076.1"/>
    </source>
</evidence>
<dbReference type="Pfam" id="PF07784">
    <property type="entry name" value="DUF1622"/>
    <property type="match status" value="1"/>
</dbReference>
<evidence type="ECO:0000313" key="4">
    <source>
        <dbReference type="Proteomes" id="UP001596025"/>
    </source>
</evidence>
<dbReference type="RefSeq" id="WP_387991284.1">
    <property type="nucleotide sequence ID" value="NZ_JBHSGR010000019.1"/>
</dbReference>
<proteinExistence type="predicted"/>
<comment type="caution">
    <text evidence="3">The sequence shown here is derived from an EMBL/GenBank/DDBJ whole genome shotgun (WGS) entry which is preliminary data.</text>
</comment>
<keyword evidence="4" id="KW-1185">Reference proteome</keyword>
<feature type="transmembrane region" description="Helical" evidence="2">
    <location>
        <begin position="12"/>
        <end position="33"/>
    </location>
</feature>
<feature type="region of interest" description="Disordered" evidence="1">
    <location>
        <begin position="110"/>
        <end position="132"/>
    </location>
</feature>
<dbReference type="PANTHER" id="PTHR38468">
    <property type="entry name" value="SLL0939 PROTEIN"/>
    <property type="match status" value="1"/>
</dbReference>
<dbReference type="InterPro" id="IPR012427">
    <property type="entry name" value="DUF1622"/>
</dbReference>
<protein>
    <submittedName>
        <fullName evidence="3">DUF1622 domain-containing protein</fullName>
    </submittedName>
</protein>
<evidence type="ECO:0000256" key="1">
    <source>
        <dbReference type="SAM" id="MobiDB-lite"/>
    </source>
</evidence>
<keyword evidence="2" id="KW-1133">Transmembrane helix</keyword>
<reference evidence="4" key="1">
    <citation type="journal article" date="2019" name="Int. J. Syst. Evol. Microbiol.">
        <title>The Global Catalogue of Microorganisms (GCM) 10K type strain sequencing project: providing services to taxonomists for standard genome sequencing and annotation.</title>
        <authorList>
            <consortium name="The Broad Institute Genomics Platform"/>
            <consortium name="The Broad Institute Genome Sequencing Center for Infectious Disease"/>
            <person name="Wu L."/>
            <person name="Ma J."/>
        </authorList>
    </citation>
    <scope>NUCLEOTIDE SEQUENCE [LARGE SCALE GENOMIC DNA]</scope>
    <source>
        <strain evidence="4">CCUG 62763</strain>
    </source>
</reference>
<dbReference type="EMBL" id="JBHSGR010000019">
    <property type="protein sequence ID" value="MFC4695076.1"/>
    <property type="molecule type" value="Genomic_DNA"/>
</dbReference>
<dbReference type="PANTHER" id="PTHR38468:SF1">
    <property type="entry name" value="SLL0939 PROTEIN"/>
    <property type="match status" value="1"/>
</dbReference>
<sequence>MEEVLADVVGVMVAVVEACGAVVIVVGALWAFARFLWVGLRRSGSSAFVPVRLTLGRFLALGLEFQLASDVLRTAVAPSFRELGQLAAVAAIRTALNWFLSKEIAEERRQVAEETGAPAPDPASAEHRGRGV</sequence>
<accession>A0ABV9LMJ0</accession>
<gene>
    <name evidence="3" type="ORF">ACFO3M_16880</name>
</gene>
<keyword evidence="2" id="KW-0812">Transmembrane</keyword>
<keyword evidence="2" id="KW-0472">Membrane</keyword>